<feature type="compositionally biased region" description="Basic and acidic residues" evidence="1">
    <location>
        <begin position="22"/>
        <end position="31"/>
    </location>
</feature>
<feature type="compositionally biased region" description="Basic residues" evidence="1">
    <location>
        <begin position="11"/>
        <end position="21"/>
    </location>
</feature>
<evidence type="ECO:0000259" key="2">
    <source>
        <dbReference type="Pfam" id="PF24626"/>
    </source>
</evidence>
<dbReference type="OrthoDB" id="996762at2759"/>
<keyword evidence="4" id="KW-1185">Reference proteome</keyword>
<organism evidence="3 4">
    <name type="scientific">Gossypium australe</name>
    <dbReference type="NCBI Taxonomy" id="47621"/>
    <lineage>
        <taxon>Eukaryota</taxon>
        <taxon>Viridiplantae</taxon>
        <taxon>Streptophyta</taxon>
        <taxon>Embryophyta</taxon>
        <taxon>Tracheophyta</taxon>
        <taxon>Spermatophyta</taxon>
        <taxon>Magnoliopsida</taxon>
        <taxon>eudicotyledons</taxon>
        <taxon>Gunneridae</taxon>
        <taxon>Pentapetalae</taxon>
        <taxon>rosids</taxon>
        <taxon>malvids</taxon>
        <taxon>Malvales</taxon>
        <taxon>Malvaceae</taxon>
        <taxon>Malvoideae</taxon>
        <taxon>Gossypium</taxon>
    </lineage>
</organism>
<feature type="region of interest" description="Disordered" evidence="1">
    <location>
        <begin position="1"/>
        <end position="47"/>
    </location>
</feature>
<accession>A0A5B6WZX3</accession>
<sequence length="162" mass="19138">MKLSMVESIKHHGVGQTRRKKNFDSKSDRLKSASNRQKSYANLKRKDIEHSVGDQRVSPVAYQVELPLELDRIHDVFHVSMLRRYQSDPSHIVPIEEIDVRPDFSFDDESLFSKFYSGTMTLRRPHRNKKKRFVNNILICLNQENFDDEIFLRRGELSHPKI</sequence>
<feature type="domain" description="Tf2-1-like SH3-like" evidence="2">
    <location>
        <begin position="55"/>
        <end position="85"/>
    </location>
</feature>
<proteinExistence type="predicted"/>
<evidence type="ECO:0000256" key="1">
    <source>
        <dbReference type="SAM" id="MobiDB-lite"/>
    </source>
</evidence>
<dbReference type="AlphaFoldDB" id="A0A5B6WZX3"/>
<dbReference type="Pfam" id="PF24626">
    <property type="entry name" value="SH3_Tf2-1"/>
    <property type="match status" value="1"/>
</dbReference>
<dbReference type="PANTHER" id="PTHR46148">
    <property type="entry name" value="CHROMO DOMAIN-CONTAINING PROTEIN"/>
    <property type="match status" value="1"/>
</dbReference>
<dbReference type="EMBL" id="SMMG02000001">
    <property type="protein sequence ID" value="KAA3487023.1"/>
    <property type="molecule type" value="Genomic_DNA"/>
</dbReference>
<reference evidence="4" key="1">
    <citation type="journal article" date="2019" name="Plant Biotechnol. J.">
        <title>Genome sequencing of the Australian wild diploid species Gossypium australe highlights disease resistance and delayed gland morphogenesis.</title>
        <authorList>
            <person name="Cai Y."/>
            <person name="Cai X."/>
            <person name="Wang Q."/>
            <person name="Wang P."/>
            <person name="Zhang Y."/>
            <person name="Cai C."/>
            <person name="Xu Y."/>
            <person name="Wang K."/>
            <person name="Zhou Z."/>
            <person name="Wang C."/>
            <person name="Geng S."/>
            <person name="Li B."/>
            <person name="Dong Q."/>
            <person name="Hou Y."/>
            <person name="Wang H."/>
            <person name="Ai P."/>
            <person name="Liu Z."/>
            <person name="Yi F."/>
            <person name="Sun M."/>
            <person name="An G."/>
            <person name="Cheng J."/>
            <person name="Zhang Y."/>
            <person name="Shi Q."/>
            <person name="Xie Y."/>
            <person name="Shi X."/>
            <person name="Chang Y."/>
            <person name="Huang F."/>
            <person name="Chen Y."/>
            <person name="Hong S."/>
            <person name="Mi L."/>
            <person name="Sun Q."/>
            <person name="Zhang L."/>
            <person name="Zhou B."/>
            <person name="Peng R."/>
            <person name="Zhang X."/>
            <person name="Liu F."/>
        </authorList>
    </citation>
    <scope>NUCLEOTIDE SEQUENCE [LARGE SCALE GENOMIC DNA]</scope>
    <source>
        <strain evidence="4">cv. PA1801</strain>
    </source>
</reference>
<dbReference type="Proteomes" id="UP000325315">
    <property type="component" value="Unassembled WGS sequence"/>
</dbReference>
<evidence type="ECO:0000313" key="4">
    <source>
        <dbReference type="Proteomes" id="UP000325315"/>
    </source>
</evidence>
<comment type="caution">
    <text evidence="3">The sequence shown here is derived from an EMBL/GenBank/DDBJ whole genome shotgun (WGS) entry which is preliminary data.</text>
</comment>
<name>A0A5B6WZX3_9ROSI</name>
<evidence type="ECO:0000313" key="3">
    <source>
        <dbReference type="EMBL" id="KAA3487023.1"/>
    </source>
</evidence>
<protein>
    <recommendedName>
        <fullName evidence="2">Tf2-1-like SH3-like domain-containing protein</fullName>
    </recommendedName>
</protein>
<dbReference type="InterPro" id="IPR056924">
    <property type="entry name" value="SH3_Tf2-1"/>
</dbReference>
<dbReference type="PANTHER" id="PTHR46148:SF44">
    <property type="entry name" value="GAG-POL POLYPROTEIN"/>
    <property type="match status" value="1"/>
</dbReference>
<gene>
    <name evidence="3" type="ORF">EPI10_030880</name>
</gene>